<evidence type="ECO:0000256" key="3">
    <source>
        <dbReference type="ARBA" id="ARBA00023235"/>
    </source>
</evidence>
<dbReference type="InterPro" id="IPR020622">
    <property type="entry name" value="Ala_racemase_pyridoxalP-BS"/>
</dbReference>
<dbReference type="PRINTS" id="PR00992">
    <property type="entry name" value="ALARACEMASE"/>
</dbReference>
<feature type="transmembrane region" description="Helical" evidence="7">
    <location>
        <begin position="78"/>
        <end position="98"/>
    </location>
</feature>
<dbReference type="FunFam" id="3.20.20.10:FF:000002">
    <property type="entry name" value="Alanine racemase"/>
    <property type="match status" value="1"/>
</dbReference>
<dbReference type="SMART" id="SM01005">
    <property type="entry name" value="Ala_racemase_C"/>
    <property type="match status" value="1"/>
</dbReference>
<dbReference type="InterPro" id="IPR002656">
    <property type="entry name" value="Acyl_transf_3_dom"/>
</dbReference>
<reference evidence="9" key="1">
    <citation type="journal article" date="2021" name="PeerJ">
        <title>Extensive microbial diversity within the chicken gut microbiome revealed by metagenomics and culture.</title>
        <authorList>
            <person name="Gilroy R."/>
            <person name="Ravi A."/>
            <person name="Getino M."/>
            <person name="Pursley I."/>
            <person name="Horton D.L."/>
            <person name="Alikhan N.F."/>
            <person name="Baker D."/>
            <person name="Gharbi K."/>
            <person name="Hall N."/>
            <person name="Watson M."/>
            <person name="Adriaenssens E.M."/>
            <person name="Foster-Nyarko E."/>
            <person name="Jarju S."/>
            <person name="Secka A."/>
            <person name="Antonio M."/>
            <person name="Oren A."/>
            <person name="Chaudhuri R.R."/>
            <person name="La Ragione R."/>
            <person name="Hildebrand F."/>
            <person name="Pallen M.J."/>
        </authorList>
    </citation>
    <scope>NUCLEOTIDE SEQUENCE</scope>
    <source>
        <strain evidence="9">CHK179-5677</strain>
    </source>
</reference>
<comment type="cofactor">
    <cofactor evidence="1 4 5">
        <name>pyridoxal 5'-phosphate</name>
        <dbReference type="ChEBI" id="CHEBI:597326"/>
    </cofactor>
</comment>
<dbReference type="HAMAP" id="MF_01201">
    <property type="entry name" value="Ala_racemase"/>
    <property type="match status" value="1"/>
</dbReference>
<feature type="transmembrane region" description="Helical" evidence="7">
    <location>
        <begin position="313"/>
        <end position="333"/>
    </location>
</feature>
<feature type="binding site" evidence="4 6">
    <location>
        <position position="657"/>
    </location>
    <ligand>
        <name>substrate</name>
    </ligand>
</feature>
<keyword evidence="3 4" id="KW-0413">Isomerase</keyword>
<feature type="transmembrane region" description="Helical" evidence="7">
    <location>
        <begin position="189"/>
        <end position="207"/>
    </location>
</feature>
<comment type="catalytic activity">
    <reaction evidence="4">
        <text>L-alanine = D-alanine</text>
        <dbReference type="Rhea" id="RHEA:20249"/>
        <dbReference type="ChEBI" id="CHEBI:57416"/>
        <dbReference type="ChEBI" id="CHEBI:57972"/>
        <dbReference type="EC" id="5.1.1.1"/>
    </reaction>
</comment>
<sequence length="717" mass="76983">MSAPGRDGAQYGGLDLFRIPAALLVMAVHTGPLLTVSAQANYLITDILARLAVPFFLAVSGFFLAPGMRKNWRGLRHFCCKVLLLYGVSILVYLPLMVRNGYFDGCTLRSLAADLVFNGPFYHLWYFPAAVLGAIIVSLLLRRLGERGALAVCGLLYLVGLLGDSYYGLSASLPPLNAFYSLLFSCFDYTRNGLFLAPLFLLLGVLLREHPPRLSGGRYGALLCGGLALLAAEGVLVARLGLPRHDSMYLALPLCIWPLMRLLCSVKCKSLPVIRAASTAVYVLHPLSIVAVRGGARALGILSRDGFLLGSSLLHYLAVAAVSFLAALPFALLRQRRRRGQNSRPALRAWAEIDRSALIHNIGQLTGLLPSGCELMAVVKANAYGHGDALIARACMSSGVKAFAVATLEEGIRSRSAGIKGEVLILGWTPPEQARLLVRWRLTQAVVSPEYARALNDSGCTVKVHLAVDTGMHRLGLAWDDGDGLRAACGLRRLRVTGLFTHLAFSESLAPDAMQRTQEQLDRFRHAAELVAAAGYGPIALHALSSYGLLNCPPQAGMAYARPGIALYGVLSRPDEQVGTLPDLRPVLSLRARIARIHTLEPGDCAGYDGDFAPSGPARVAAVTIGYADGYPRSLSNGRGRVLIRGKFAPVAGLICMDQLLVDVTGIPEAQEGDIVTLIGRDGENILTAEEVARNAGTITNELLSRLGERVTRVMIP</sequence>
<dbReference type="EC" id="5.1.1.1" evidence="4"/>
<comment type="pathway">
    <text evidence="4">Amino-acid biosynthesis; D-alanine biosynthesis; D-alanine from L-alanine: step 1/1.</text>
</comment>
<evidence type="ECO:0000256" key="7">
    <source>
        <dbReference type="SAM" id="Phobius"/>
    </source>
</evidence>
<dbReference type="EMBL" id="DYUC01000122">
    <property type="protein sequence ID" value="HJG87746.1"/>
    <property type="molecule type" value="Genomic_DNA"/>
</dbReference>
<feature type="active site" description="Proton acceptor; specific for D-alanine" evidence="4">
    <location>
        <position position="380"/>
    </location>
</feature>
<dbReference type="SUPFAM" id="SSF51419">
    <property type="entry name" value="PLP-binding barrel"/>
    <property type="match status" value="1"/>
</dbReference>
<dbReference type="GO" id="GO:0030170">
    <property type="term" value="F:pyridoxal phosphate binding"/>
    <property type="evidence" value="ECO:0007669"/>
    <property type="project" value="UniProtKB-UniRule"/>
</dbReference>
<dbReference type="GO" id="GO:0008784">
    <property type="term" value="F:alanine racemase activity"/>
    <property type="evidence" value="ECO:0007669"/>
    <property type="project" value="UniProtKB-UniRule"/>
</dbReference>
<dbReference type="NCBIfam" id="NF033131">
    <property type="entry name" value="vanT-G-Cterm"/>
    <property type="match status" value="1"/>
</dbReference>
<dbReference type="RefSeq" id="WP_304248465.1">
    <property type="nucleotide sequence ID" value="NZ_DYUC01000122.1"/>
</dbReference>
<dbReference type="PANTHER" id="PTHR30511">
    <property type="entry name" value="ALANINE RACEMASE"/>
    <property type="match status" value="1"/>
</dbReference>
<feature type="active site" description="Proton acceptor; specific for L-alanine" evidence="4">
    <location>
        <position position="608"/>
    </location>
</feature>
<dbReference type="AlphaFoldDB" id="A0A921MPG2"/>
<keyword evidence="7" id="KW-1133">Transmembrane helix</keyword>
<dbReference type="InterPro" id="IPR001608">
    <property type="entry name" value="Ala_racemase_N"/>
</dbReference>
<organism evidence="9 10">
    <name type="scientific">Pseudoflavonifractor capillosus</name>
    <dbReference type="NCBI Taxonomy" id="106588"/>
    <lineage>
        <taxon>Bacteria</taxon>
        <taxon>Bacillati</taxon>
        <taxon>Bacillota</taxon>
        <taxon>Clostridia</taxon>
        <taxon>Eubacteriales</taxon>
        <taxon>Oscillospiraceae</taxon>
        <taxon>Pseudoflavonifractor</taxon>
    </lineage>
</organism>
<name>A0A921MPG2_9FIRM</name>
<evidence type="ECO:0000313" key="9">
    <source>
        <dbReference type="EMBL" id="HJG87746.1"/>
    </source>
</evidence>
<dbReference type="InterPro" id="IPR009006">
    <property type="entry name" value="Ala_racemase/Decarboxylase_C"/>
</dbReference>
<dbReference type="Gene3D" id="2.40.37.10">
    <property type="entry name" value="Lyase, Ornithine Decarboxylase, Chain A, domain 1"/>
    <property type="match status" value="1"/>
</dbReference>
<comment type="caution">
    <text evidence="9">The sequence shown here is derived from an EMBL/GenBank/DDBJ whole genome shotgun (WGS) entry which is preliminary data.</text>
</comment>
<feature type="binding site" evidence="4 6">
    <location>
        <position position="474"/>
    </location>
    <ligand>
        <name>substrate</name>
    </ligand>
</feature>
<dbReference type="Pfam" id="PF01168">
    <property type="entry name" value="Ala_racemase_N"/>
    <property type="match status" value="1"/>
</dbReference>
<dbReference type="PROSITE" id="PS00395">
    <property type="entry name" value="ALANINE_RACEMASE"/>
    <property type="match status" value="1"/>
</dbReference>
<protein>
    <recommendedName>
        <fullName evidence="4">Alanine racemase</fullName>
        <ecNumber evidence="4">5.1.1.1</ecNumber>
    </recommendedName>
</protein>
<evidence type="ECO:0000256" key="2">
    <source>
        <dbReference type="ARBA" id="ARBA00022898"/>
    </source>
</evidence>
<dbReference type="SUPFAM" id="SSF50621">
    <property type="entry name" value="Alanine racemase C-terminal domain-like"/>
    <property type="match status" value="1"/>
</dbReference>
<dbReference type="Pfam" id="PF00842">
    <property type="entry name" value="Ala_racemase_C"/>
    <property type="match status" value="1"/>
</dbReference>
<evidence type="ECO:0000256" key="6">
    <source>
        <dbReference type="PIRSR" id="PIRSR600821-52"/>
    </source>
</evidence>
<dbReference type="InterPro" id="IPR011079">
    <property type="entry name" value="Ala_racemase_C"/>
</dbReference>
<evidence type="ECO:0000256" key="1">
    <source>
        <dbReference type="ARBA" id="ARBA00001933"/>
    </source>
</evidence>
<feature type="transmembrane region" description="Helical" evidence="7">
    <location>
        <begin position="124"/>
        <end position="141"/>
    </location>
</feature>
<dbReference type="InterPro" id="IPR000821">
    <property type="entry name" value="Ala_racemase"/>
</dbReference>
<feature type="transmembrane region" description="Helical" evidence="7">
    <location>
        <begin position="21"/>
        <end position="41"/>
    </location>
</feature>
<dbReference type="NCBIfam" id="TIGR00492">
    <property type="entry name" value="alr"/>
    <property type="match status" value="1"/>
</dbReference>
<comment type="function">
    <text evidence="4">Catalyzes the interconversion of L-alanine and D-alanine. May also act on other amino acids.</text>
</comment>
<comment type="similarity">
    <text evidence="4">Belongs to the alanine racemase family.</text>
</comment>
<evidence type="ECO:0000256" key="4">
    <source>
        <dbReference type="HAMAP-Rule" id="MF_01201"/>
    </source>
</evidence>
<proteinExistence type="inferred from homology"/>
<dbReference type="PANTHER" id="PTHR30511:SF0">
    <property type="entry name" value="ALANINE RACEMASE, CATABOLIC-RELATED"/>
    <property type="match status" value="1"/>
</dbReference>
<feature type="transmembrane region" description="Helical" evidence="7">
    <location>
        <begin position="148"/>
        <end position="169"/>
    </location>
</feature>
<dbReference type="Pfam" id="PF01757">
    <property type="entry name" value="Acyl_transf_3"/>
    <property type="match status" value="1"/>
</dbReference>
<dbReference type="GO" id="GO:0005829">
    <property type="term" value="C:cytosol"/>
    <property type="evidence" value="ECO:0007669"/>
    <property type="project" value="TreeGrafter"/>
</dbReference>
<reference evidence="9" key="2">
    <citation type="submission" date="2021-09" db="EMBL/GenBank/DDBJ databases">
        <authorList>
            <person name="Gilroy R."/>
        </authorList>
    </citation>
    <scope>NUCLEOTIDE SEQUENCE</scope>
    <source>
        <strain evidence="9">CHK179-5677</strain>
    </source>
</reference>
<feature type="modified residue" description="N6-(pyridoxal phosphate)lysine" evidence="4 5">
    <location>
        <position position="380"/>
    </location>
</feature>
<dbReference type="GO" id="GO:0030632">
    <property type="term" value="P:D-alanine biosynthetic process"/>
    <property type="evidence" value="ECO:0007669"/>
    <property type="project" value="UniProtKB-UniRule"/>
</dbReference>
<feature type="transmembrane region" description="Helical" evidence="7">
    <location>
        <begin position="47"/>
        <end position="66"/>
    </location>
</feature>
<dbReference type="GO" id="GO:0016747">
    <property type="term" value="F:acyltransferase activity, transferring groups other than amino-acyl groups"/>
    <property type="evidence" value="ECO:0007669"/>
    <property type="project" value="InterPro"/>
</dbReference>
<evidence type="ECO:0000313" key="10">
    <source>
        <dbReference type="Proteomes" id="UP000760668"/>
    </source>
</evidence>
<accession>A0A921MPG2</accession>
<keyword evidence="7" id="KW-0472">Membrane</keyword>
<evidence type="ECO:0000259" key="8">
    <source>
        <dbReference type="SMART" id="SM01005"/>
    </source>
</evidence>
<keyword evidence="2 4" id="KW-0663">Pyridoxal phosphate</keyword>
<dbReference type="Gene3D" id="3.20.20.10">
    <property type="entry name" value="Alanine racemase"/>
    <property type="match status" value="1"/>
</dbReference>
<feature type="domain" description="Alanine racemase C-terminal" evidence="8">
    <location>
        <begin position="587"/>
        <end position="716"/>
    </location>
</feature>
<feature type="transmembrane region" description="Helical" evidence="7">
    <location>
        <begin position="219"/>
        <end position="242"/>
    </location>
</feature>
<evidence type="ECO:0000256" key="5">
    <source>
        <dbReference type="PIRSR" id="PIRSR600821-50"/>
    </source>
</evidence>
<dbReference type="InterPro" id="IPR029066">
    <property type="entry name" value="PLP-binding_barrel"/>
</dbReference>
<gene>
    <name evidence="9" type="primary">vanT</name>
    <name evidence="9" type="ORF">K8V01_12135</name>
</gene>
<keyword evidence="7" id="KW-0812">Transmembrane</keyword>
<dbReference type="Proteomes" id="UP000760668">
    <property type="component" value="Unassembled WGS sequence"/>
</dbReference>